<accession>A0A4C2AFL9</accession>
<name>A0A4C2AFL9_EUMVA</name>
<dbReference type="EMBL" id="BGZK01003063">
    <property type="protein sequence ID" value="GBP98093.1"/>
    <property type="molecule type" value="Genomic_DNA"/>
</dbReference>
<gene>
    <name evidence="1" type="ORF">EVAR_68875_1</name>
</gene>
<keyword evidence="2" id="KW-1185">Reference proteome</keyword>
<evidence type="ECO:0000313" key="1">
    <source>
        <dbReference type="EMBL" id="GBP98093.1"/>
    </source>
</evidence>
<dbReference type="AlphaFoldDB" id="A0A4C2AFL9"/>
<proteinExistence type="predicted"/>
<organism evidence="1 2">
    <name type="scientific">Eumeta variegata</name>
    <name type="common">Bagworm moth</name>
    <name type="synonym">Eumeta japonica</name>
    <dbReference type="NCBI Taxonomy" id="151549"/>
    <lineage>
        <taxon>Eukaryota</taxon>
        <taxon>Metazoa</taxon>
        <taxon>Ecdysozoa</taxon>
        <taxon>Arthropoda</taxon>
        <taxon>Hexapoda</taxon>
        <taxon>Insecta</taxon>
        <taxon>Pterygota</taxon>
        <taxon>Neoptera</taxon>
        <taxon>Endopterygota</taxon>
        <taxon>Lepidoptera</taxon>
        <taxon>Glossata</taxon>
        <taxon>Ditrysia</taxon>
        <taxon>Tineoidea</taxon>
        <taxon>Psychidae</taxon>
        <taxon>Oiketicinae</taxon>
        <taxon>Eumeta</taxon>
    </lineage>
</organism>
<sequence>MLGELLGKSGRNDTINKYIPYMTKRGRECTDVTPRRECERQEAIRRRNRYCLLKSGALSAQSTGSTTEAALKMLTEPI</sequence>
<comment type="caution">
    <text evidence="1">The sequence shown here is derived from an EMBL/GenBank/DDBJ whole genome shotgun (WGS) entry which is preliminary data.</text>
</comment>
<protein>
    <submittedName>
        <fullName evidence="1">Uncharacterized protein</fullName>
    </submittedName>
</protein>
<reference evidence="1 2" key="1">
    <citation type="journal article" date="2019" name="Commun. Biol.">
        <title>The bagworm genome reveals a unique fibroin gene that provides high tensile strength.</title>
        <authorList>
            <person name="Kono N."/>
            <person name="Nakamura H."/>
            <person name="Ohtoshi R."/>
            <person name="Tomita M."/>
            <person name="Numata K."/>
            <person name="Arakawa K."/>
        </authorList>
    </citation>
    <scope>NUCLEOTIDE SEQUENCE [LARGE SCALE GENOMIC DNA]</scope>
</reference>
<evidence type="ECO:0000313" key="2">
    <source>
        <dbReference type="Proteomes" id="UP000299102"/>
    </source>
</evidence>
<dbReference type="Proteomes" id="UP000299102">
    <property type="component" value="Unassembled WGS sequence"/>
</dbReference>